<keyword evidence="10" id="KW-0238">DNA-binding</keyword>
<dbReference type="PROSITE" id="PS00041">
    <property type="entry name" value="HTH_ARAC_FAMILY_1"/>
    <property type="match status" value="1"/>
</dbReference>
<evidence type="ECO:0000256" key="10">
    <source>
        <dbReference type="ARBA" id="ARBA00023125"/>
    </source>
</evidence>
<dbReference type="SUPFAM" id="SSF47384">
    <property type="entry name" value="Homodimeric domain of signal transducing histidine kinase"/>
    <property type="match status" value="1"/>
</dbReference>
<evidence type="ECO:0000313" key="17">
    <source>
        <dbReference type="EMBL" id="TSE07268.1"/>
    </source>
</evidence>
<evidence type="ECO:0000256" key="12">
    <source>
        <dbReference type="PROSITE-ProRule" id="PRU00169"/>
    </source>
</evidence>
<feature type="transmembrane region" description="Helical" evidence="13">
    <location>
        <begin position="201"/>
        <end position="219"/>
    </location>
</feature>
<evidence type="ECO:0000256" key="7">
    <source>
        <dbReference type="ARBA" id="ARBA00022840"/>
    </source>
</evidence>
<dbReference type="GO" id="GO:0000155">
    <property type="term" value="F:phosphorelay sensor kinase activity"/>
    <property type="evidence" value="ECO:0007669"/>
    <property type="project" value="InterPro"/>
</dbReference>
<dbReference type="FunFam" id="1.10.287.130:FF:000045">
    <property type="entry name" value="Two-component system sensor histidine kinase/response regulator"/>
    <property type="match status" value="1"/>
</dbReference>
<keyword evidence="8" id="KW-0902">Two-component regulatory system</keyword>
<proteinExistence type="predicted"/>
<evidence type="ECO:0000256" key="8">
    <source>
        <dbReference type="ARBA" id="ARBA00023012"/>
    </source>
</evidence>
<dbReference type="PANTHER" id="PTHR43547">
    <property type="entry name" value="TWO-COMPONENT HISTIDINE KINASE"/>
    <property type="match status" value="1"/>
</dbReference>
<feature type="domain" description="Histidine kinase" evidence="15">
    <location>
        <begin position="409"/>
        <end position="624"/>
    </location>
</feature>
<dbReference type="SUPFAM" id="SSF52172">
    <property type="entry name" value="CheY-like"/>
    <property type="match status" value="1"/>
</dbReference>
<dbReference type="Gene3D" id="3.40.50.2300">
    <property type="match status" value="1"/>
</dbReference>
<evidence type="ECO:0000256" key="9">
    <source>
        <dbReference type="ARBA" id="ARBA00023015"/>
    </source>
</evidence>
<evidence type="ECO:0000256" key="5">
    <source>
        <dbReference type="ARBA" id="ARBA00022741"/>
    </source>
</evidence>
<dbReference type="SMART" id="SM00388">
    <property type="entry name" value="HisKA"/>
    <property type="match status" value="1"/>
</dbReference>
<evidence type="ECO:0000256" key="2">
    <source>
        <dbReference type="ARBA" id="ARBA00012438"/>
    </source>
</evidence>
<evidence type="ECO:0000256" key="1">
    <source>
        <dbReference type="ARBA" id="ARBA00000085"/>
    </source>
</evidence>
<dbReference type="PANTHER" id="PTHR43547:SF2">
    <property type="entry name" value="HYBRID SIGNAL TRANSDUCTION HISTIDINE KINASE C"/>
    <property type="match status" value="1"/>
</dbReference>
<dbReference type="CDD" id="cd00075">
    <property type="entry name" value="HATPase"/>
    <property type="match status" value="1"/>
</dbReference>
<evidence type="ECO:0000259" key="14">
    <source>
        <dbReference type="PROSITE" id="PS01124"/>
    </source>
</evidence>
<dbReference type="Pfam" id="PF02518">
    <property type="entry name" value="HATPase_c"/>
    <property type="match status" value="1"/>
</dbReference>
<dbReference type="EC" id="2.7.13.3" evidence="2"/>
<dbReference type="InterPro" id="IPR018060">
    <property type="entry name" value="HTH_AraC"/>
</dbReference>
<dbReference type="CDD" id="cd00082">
    <property type="entry name" value="HisKA"/>
    <property type="match status" value="1"/>
</dbReference>
<dbReference type="GO" id="GO:0005524">
    <property type="term" value="F:ATP binding"/>
    <property type="evidence" value="ECO:0007669"/>
    <property type="project" value="UniProtKB-KW"/>
</dbReference>
<keyword evidence="13" id="KW-0472">Membrane</keyword>
<evidence type="ECO:0000256" key="13">
    <source>
        <dbReference type="SAM" id="Phobius"/>
    </source>
</evidence>
<dbReference type="Pfam" id="PF00072">
    <property type="entry name" value="Response_reg"/>
    <property type="match status" value="1"/>
</dbReference>
<dbReference type="InterPro" id="IPR011006">
    <property type="entry name" value="CheY-like_superfamily"/>
</dbReference>
<dbReference type="SUPFAM" id="SSF46689">
    <property type="entry name" value="Homeodomain-like"/>
    <property type="match status" value="1"/>
</dbReference>
<dbReference type="InterPro" id="IPR011623">
    <property type="entry name" value="7TMR_DISM_rcpt_extracell_dom1"/>
</dbReference>
<organism evidence="17 18">
    <name type="scientific">Aquimarina algiphila</name>
    <dbReference type="NCBI Taxonomy" id="2047982"/>
    <lineage>
        <taxon>Bacteria</taxon>
        <taxon>Pseudomonadati</taxon>
        <taxon>Bacteroidota</taxon>
        <taxon>Flavobacteriia</taxon>
        <taxon>Flavobacteriales</taxon>
        <taxon>Flavobacteriaceae</taxon>
        <taxon>Aquimarina</taxon>
    </lineage>
</organism>
<sequence>MIRIIIILLFLITTSIAKGQASIEMLSISVHEGDISSKDTLENLEWESLQGFDTMDSTIPVYWLKIRHKEFTNDSIKSGVLLLSNLFDHVESYNSPHSDSVIAITGKIVEYQERSIVRGINKNALPLNFNDTETLYIKLTCIRTEALLKRSLTDLEYISQKDFDEYFIRTHTFFVLFTGMEILIFLIFLFLIYIKPTKDNIYYAFMVIVSLSEIIIRNKVFDSIWGLSGPFLAKIEFCLVILMLYSFSAFIAHYLEIQKYSKFWYRIMAWPYILLGIPVYLYSDYPFLSDLNNFYFLMTIIGASVCLIKFRKQNPHRANVFLIAISPIVLNGILIIMAWKKIIPHNFWTLNSLFLTLLFRDVIFMTDLVWGFFQDKSLIAIKEIEVNQLQEEKKQLKKIEELKTTFFNNVSHELRTPLTLLLGPLESVLNKGKLNKETEQELKMSMKNGKYLLQLVNEILDLSKLDHGQLSIIKKKQDVIPILKGIIESFKKYAAENKQTIYITHSSAQIFIDTDRDMFEKMMINLVSNAIKYSKSTGEIHITVKEHKESVSITVIDSGIGIAPSDIEAIFKRYYQVDGKESVSGTGIGLAIVKEFIELHEGSVTVQSTIGKGSSFELNFPVISDSNQLDKHIIPYAVNHTESIDVNKSSILLVEDNLDMRQYLERHLTEYNLYQAANGHEALSLLKSIQKPDLIITDYMMPVMDGVEFIKKLKSDEDFLMIPLIFLTARTLQNDKIEVLHMGVDDYIIKPFDMTELKLRIDISLKNSLNQKKSMLSTIDKFSLSEMAQFKKELDTYIITNISNTKLSNIDLAYHFSISERSLIRKIKSATGQTPAAYIREIRLQSAKRKIEYNERASISEIAHELGMSNLPHFTQAFKKRFGKLPSEYFRKDD</sequence>
<dbReference type="EMBL" id="VLNR01000035">
    <property type="protein sequence ID" value="TSE07268.1"/>
    <property type="molecule type" value="Genomic_DNA"/>
</dbReference>
<feature type="domain" description="Response regulatory" evidence="16">
    <location>
        <begin position="650"/>
        <end position="765"/>
    </location>
</feature>
<feature type="transmembrane region" description="Helical" evidence="13">
    <location>
        <begin position="231"/>
        <end position="251"/>
    </location>
</feature>
<keyword evidence="13" id="KW-0812">Transmembrane</keyword>
<dbReference type="Pfam" id="PF12833">
    <property type="entry name" value="HTH_18"/>
    <property type="match status" value="1"/>
</dbReference>
<dbReference type="RefSeq" id="WP_143917211.1">
    <property type="nucleotide sequence ID" value="NZ_CANMIK010000041.1"/>
</dbReference>
<dbReference type="GO" id="GO:0003700">
    <property type="term" value="F:DNA-binding transcription factor activity"/>
    <property type="evidence" value="ECO:0007669"/>
    <property type="project" value="InterPro"/>
</dbReference>
<dbReference type="InterPro" id="IPR036890">
    <property type="entry name" value="HATPase_C_sf"/>
</dbReference>
<feature type="domain" description="HTH araC/xylS-type" evidence="14">
    <location>
        <begin position="792"/>
        <end position="892"/>
    </location>
</feature>
<comment type="catalytic activity">
    <reaction evidence="1">
        <text>ATP + protein L-histidine = ADP + protein N-phospho-L-histidine.</text>
        <dbReference type="EC" id="2.7.13.3"/>
    </reaction>
</comment>
<keyword evidence="11" id="KW-0804">Transcription</keyword>
<evidence type="ECO:0000259" key="16">
    <source>
        <dbReference type="PROSITE" id="PS50110"/>
    </source>
</evidence>
<reference evidence="17 18" key="1">
    <citation type="submission" date="2019-07" db="EMBL/GenBank/DDBJ databases">
        <title>The draft genome sequence of Aquimarina algiphila M91.</title>
        <authorList>
            <person name="Meng X."/>
        </authorList>
    </citation>
    <scope>NUCLEOTIDE SEQUENCE [LARGE SCALE GENOMIC DNA]</scope>
    <source>
        <strain evidence="17 18">M91</strain>
    </source>
</reference>
<evidence type="ECO:0000256" key="3">
    <source>
        <dbReference type="ARBA" id="ARBA00022553"/>
    </source>
</evidence>
<dbReference type="Gene3D" id="1.10.10.60">
    <property type="entry name" value="Homeodomain-like"/>
    <property type="match status" value="2"/>
</dbReference>
<keyword evidence="7" id="KW-0067">ATP-binding</keyword>
<dbReference type="PROSITE" id="PS50109">
    <property type="entry name" value="HIS_KIN"/>
    <property type="match status" value="1"/>
</dbReference>
<evidence type="ECO:0000256" key="4">
    <source>
        <dbReference type="ARBA" id="ARBA00022679"/>
    </source>
</evidence>
<dbReference type="Gene3D" id="3.30.565.10">
    <property type="entry name" value="Histidine kinase-like ATPase, C-terminal domain"/>
    <property type="match status" value="1"/>
</dbReference>
<dbReference type="SMART" id="SM00448">
    <property type="entry name" value="REC"/>
    <property type="match status" value="1"/>
</dbReference>
<accession>A0A554VI13</accession>
<dbReference type="Pfam" id="PF00512">
    <property type="entry name" value="HisKA"/>
    <property type="match status" value="1"/>
</dbReference>
<keyword evidence="18" id="KW-1185">Reference proteome</keyword>
<keyword evidence="6" id="KW-0418">Kinase</keyword>
<evidence type="ECO:0000259" key="15">
    <source>
        <dbReference type="PROSITE" id="PS50109"/>
    </source>
</evidence>
<dbReference type="InterPro" id="IPR003661">
    <property type="entry name" value="HisK_dim/P_dom"/>
</dbReference>
<evidence type="ECO:0000256" key="11">
    <source>
        <dbReference type="ARBA" id="ARBA00023163"/>
    </source>
</evidence>
<dbReference type="InterPro" id="IPR009057">
    <property type="entry name" value="Homeodomain-like_sf"/>
</dbReference>
<dbReference type="Pfam" id="PF07695">
    <property type="entry name" value="7TMR-DISM_7TM"/>
    <property type="match status" value="1"/>
</dbReference>
<dbReference type="SMART" id="SM00342">
    <property type="entry name" value="HTH_ARAC"/>
    <property type="match status" value="1"/>
</dbReference>
<dbReference type="Gene3D" id="1.10.287.130">
    <property type="match status" value="1"/>
</dbReference>
<dbReference type="PRINTS" id="PR00344">
    <property type="entry name" value="BCTRLSENSOR"/>
</dbReference>
<dbReference type="InterPro" id="IPR004358">
    <property type="entry name" value="Sig_transdc_His_kin-like_C"/>
</dbReference>
<feature type="modified residue" description="4-aspartylphosphate" evidence="12">
    <location>
        <position position="698"/>
    </location>
</feature>
<keyword evidence="5" id="KW-0547">Nucleotide-binding</keyword>
<dbReference type="InterPro" id="IPR005467">
    <property type="entry name" value="His_kinase_dom"/>
</dbReference>
<name>A0A554VI13_9FLAO</name>
<comment type="caution">
    <text evidence="17">The sequence shown here is derived from an EMBL/GenBank/DDBJ whole genome shotgun (WGS) entry which is preliminary data.</text>
</comment>
<dbReference type="InterPro" id="IPR036097">
    <property type="entry name" value="HisK_dim/P_sf"/>
</dbReference>
<keyword evidence="9" id="KW-0805">Transcription regulation</keyword>
<dbReference type="PROSITE" id="PS50110">
    <property type="entry name" value="RESPONSE_REGULATORY"/>
    <property type="match status" value="1"/>
</dbReference>
<gene>
    <name evidence="17" type="ORF">FOF46_16440</name>
</gene>
<dbReference type="CDD" id="cd17574">
    <property type="entry name" value="REC_OmpR"/>
    <property type="match status" value="1"/>
</dbReference>
<dbReference type="InterPro" id="IPR001789">
    <property type="entry name" value="Sig_transdc_resp-reg_receiver"/>
</dbReference>
<dbReference type="PROSITE" id="PS01124">
    <property type="entry name" value="HTH_ARAC_FAMILY_2"/>
    <property type="match status" value="1"/>
</dbReference>
<dbReference type="Proteomes" id="UP000318833">
    <property type="component" value="Unassembled WGS sequence"/>
</dbReference>
<feature type="transmembrane region" description="Helical" evidence="13">
    <location>
        <begin position="173"/>
        <end position="194"/>
    </location>
</feature>
<protein>
    <recommendedName>
        <fullName evidence="2">histidine kinase</fullName>
        <ecNumber evidence="2">2.7.13.3</ecNumber>
    </recommendedName>
</protein>
<feature type="transmembrane region" description="Helical" evidence="13">
    <location>
        <begin position="294"/>
        <end position="311"/>
    </location>
</feature>
<dbReference type="SMART" id="SM00387">
    <property type="entry name" value="HATPase_c"/>
    <property type="match status" value="1"/>
</dbReference>
<dbReference type="FunFam" id="3.30.565.10:FF:000037">
    <property type="entry name" value="Hybrid sensor histidine kinase/response regulator"/>
    <property type="match status" value="1"/>
</dbReference>
<feature type="transmembrane region" description="Helical" evidence="13">
    <location>
        <begin position="263"/>
        <end position="282"/>
    </location>
</feature>
<feature type="transmembrane region" description="Helical" evidence="13">
    <location>
        <begin position="318"/>
        <end position="339"/>
    </location>
</feature>
<keyword evidence="4" id="KW-0808">Transferase</keyword>
<evidence type="ECO:0000256" key="6">
    <source>
        <dbReference type="ARBA" id="ARBA00022777"/>
    </source>
</evidence>
<dbReference type="InterPro" id="IPR018062">
    <property type="entry name" value="HTH_AraC-typ_CS"/>
</dbReference>
<dbReference type="AlphaFoldDB" id="A0A554VI13"/>
<keyword evidence="3 12" id="KW-0597">Phosphoprotein</keyword>
<dbReference type="GO" id="GO:0043565">
    <property type="term" value="F:sequence-specific DNA binding"/>
    <property type="evidence" value="ECO:0007669"/>
    <property type="project" value="InterPro"/>
</dbReference>
<dbReference type="InterPro" id="IPR003594">
    <property type="entry name" value="HATPase_dom"/>
</dbReference>
<keyword evidence="13" id="KW-1133">Transmembrane helix</keyword>
<dbReference type="SUPFAM" id="SSF55874">
    <property type="entry name" value="ATPase domain of HSP90 chaperone/DNA topoisomerase II/histidine kinase"/>
    <property type="match status" value="1"/>
</dbReference>
<evidence type="ECO:0000313" key="18">
    <source>
        <dbReference type="Proteomes" id="UP000318833"/>
    </source>
</evidence>
<dbReference type="OrthoDB" id="9811889at2"/>